<dbReference type="EMBL" id="BOOQ01000024">
    <property type="protein sequence ID" value="GII47299.1"/>
    <property type="molecule type" value="Genomic_DNA"/>
</dbReference>
<organism evidence="1 2">
    <name type="scientific">Planotetraspora silvatica</name>
    <dbReference type="NCBI Taxonomy" id="234614"/>
    <lineage>
        <taxon>Bacteria</taxon>
        <taxon>Bacillati</taxon>
        <taxon>Actinomycetota</taxon>
        <taxon>Actinomycetes</taxon>
        <taxon>Streptosporangiales</taxon>
        <taxon>Streptosporangiaceae</taxon>
        <taxon>Planotetraspora</taxon>
    </lineage>
</organism>
<dbReference type="AlphaFoldDB" id="A0A8J3XNA3"/>
<sequence>MADAPVPGVGIAIRKRGRDVAKVRSRIGGTPTGRALDLVDEPVVDALEPNLSLGKE</sequence>
<keyword evidence="2" id="KW-1185">Reference proteome</keyword>
<evidence type="ECO:0000313" key="1">
    <source>
        <dbReference type="EMBL" id="GII47299.1"/>
    </source>
</evidence>
<evidence type="ECO:0000313" key="2">
    <source>
        <dbReference type="Proteomes" id="UP000644610"/>
    </source>
</evidence>
<protein>
    <submittedName>
        <fullName evidence="1">Uncharacterized protein</fullName>
    </submittedName>
</protein>
<gene>
    <name evidence="1" type="ORF">Psi02_37230</name>
</gene>
<proteinExistence type="predicted"/>
<dbReference type="Proteomes" id="UP000644610">
    <property type="component" value="Unassembled WGS sequence"/>
</dbReference>
<comment type="caution">
    <text evidence="1">The sequence shown here is derived from an EMBL/GenBank/DDBJ whole genome shotgun (WGS) entry which is preliminary data.</text>
</comment>
<accession>A0A8J3XNA3</accession>
<reference evidence="1" key="1">
    <citation type="submission" date="2021-01" db="EMBL/GenBank/DDBJ databases">
        <title>Whole genome shotgun sequence of Planotetraspora silvatica NBRC 100141.</title>
        <authorList>
            <person name="Komaki H."/>
            <person name="Tamura T."/>
        </authorList>
    </citation>
    <scope>NUCLEOTIDE SEQUENCE</scope>
    <source>
        <strain evidence="1">NBRC 100141</strain>
    </source>
</reference>
<dbReference type="RefSeq" id="WP_203975680.1">
    <property type="nucleotide sequence ID" value="NZ_BAAAKY010000014.1"/>
</dbReference>
<name>A0A8J3XNA3_9ACTN</name>